<sequence>MASFTNKLSSLFLIPAVILSFLCMAVPSIADLQRLEHAAKADGSLSLLVVGDWGRRGAYNQSKVAFQMGKIGEKLDIDFVISTGDNFYDDGLTGIDDPAFHESFTKIYTAPSLQKQWYHVLGNHDYRGDVEAQLSDYLTKLDNRWICLRSYIVNAEIVEFFFIDTTPFVKKYVTDPEDHVYDWSGVLPRKQYISNLLKDLDLALKQSSAKWKIVVGHHTIRSAGHHGDTQELVSHLLPILQINQVDLYINGHDHCLEHISSPDSPIQFLTSGGGSKAWKGDVNWWNPDQMKFYYDGQGFMSVQIKQTQLDIDFYDIFGNVLHNWTTSKHLHSTM</sequence>
<dbReference type="FunFam" id="3.60.21.10:FF:000027">
    <property type="entry name" value="Purple acid phosphatase"/>
    <property type="match status" value="1"/>
</dbReference>
<dbReference type="AlphaFoldDB" id="A0AAD7KQ16"/>
<dbReference type="InterPro" id="IPR024927">
    <property type="entry name" value="Acid_PPase"/>
</dbReference>
<evidence type="ECO:0000256" key="6">
    <source>
        <dbReference type="ARBA" id="ARBA00022729"/>
    </source>
</evidence>
<dbReference type="Proteomes" id="UP001163823">
    <property type="component" value="Chromosome 14"/>
</dbReference>
<comment type="cofactor">
    <cofactor evidence="11">
        <name>Fe cation</name>
        <dbReference type="ChEBI" id="CHEBI:24875"/>
    </cofactor>
    <text evidence="11">Binds 2 iron ions per subunit.</text>
</comment>
<evidence type="ECO:0000256" key="2">
    <source>
        <dbReference type="ARBA" id="ARBA00004613"/>
    </source>
</evidence>
<dbReference type="PANTHER" id="PTHR10161">
    <property type="entry name" value="TARTRATE-RESISTANT ACID PHOSPHATASE TYPE 5"/>
    <property type="match status" value="1"/>
</dbReference>
<comment type="similarity">
    <text evidence="3">Belongs to the metallophosphoesterase superfamily. Purple acid phosphatase family.</text>
</comment>
<keyword evidence="8" id="KW-0862">Zinc</keyword>
<reference evidence="13" key="1">
    <citation type="journal article" date="2023" name="Science">
        <title>Elucidation of the pathway for biosynthesis of saponin adjuvants from the soapbark tree.</title>
        <authorList>
            <person name="Reed J."/>
            <person name="Orme A."/>
            <person name="El-Demerdash A."/>
            <person name="Owen C."/>
            <person name="Martin L.B.B."/>
            <person name="Misra R.C."/>
            <person name="Kikuchi S."/>
            <person name="Rejzek M."/>
            <person name="Martin A.C."/>
            <person name="Harkess A."/>
            <person name="Leebens-Mack J."/>
            <person name="Louveau T."/>
            <person name="Stephenson M.J."/>
            <person name="Osbourn A."/>
        </authorList>
    </citation>
    <scope>NUCLEOTIDE SEQUENCE</scope>
    <source>
        <strain evidence="13">S10</strain>
    </source>
</reference>
<feature type="binding site" evidence="11">
    <location>
        <position position="252"/>
    </location>
    <ligand>
        <name>Fe cation</name>
        <dbReference type="ChEBI" id="CHEBI:24875"/>
        <label>2</label>
    </ligand>
</feature>
<feature type="binding site" evidence="11">
    <location>
        <position position="85"/>
    </location>
    <ligand>
        <name>Fe cation</name>
        <dbReference type="ChEBI" id="CHEBI:24875"/>
        <label>1</label>
    </ligand>
</feature>
<keyword evidence="6" id="KW-0732">Signal</keyword>
<dbReference type="InterPro" id="IPR029052">
    <property type="entry name" value="Metallo-depent_PP-like"/>
</dbReference>
<evidence type="ECO:0000256" key="10">
    <source>
        <dbReference type="PIRNR" id="PIRNR000898"/>
    </source>
</evidence>
<keyword evidence="5 11" id="KW-0479">Metal-binding</keyword>
<comment type="catalytic activity">
    <reaction evidence="1 10">
        <text>a phosphate monoester + H2O = an alcohol + phosphate</text>
        <dbReference type="Rhea" id="RHEA:15017"/>
        <dbReference type="ChEBI" id="CHEBI:15377"/>
        <dbReference type="ChEBI" id="CHEBI:30879"/>
        <dbReference type="ChEBI" id="CHEBI:43474"/>
        <dbReference type="ChEBI" id="CHEBI:67140"/>
        <dbReference type="EC" id="3.1.3.2"/>
    </reaction>
</comment>
<comment type="caution">
    <text evidence="13">The sequence shown here is derived from an EMBL/GenBank/DDBJ whole genome shotgun (WGS) entry which is preliminary data.</text>
</comment>
<evidence type="ECO:0000313" key="13">
    <source>
        <dbReference type="EMBL" id="KAJ7942790.1"/>
    </source>
</evidence>
<dbReference type="Gene3D" id="3.60.21.10">
    <property type="match status" value="1"/>
</dbReference>
<feature type="binding site" evidence="11">
    <location>
        <position position="123"/>
    </location>
    <ligand>
        <name>Fe cation</name>
        <dbReference type="ChEBI" id="CHEBI:24875"/>
        <label>2</label>
    </ligand>
</feature>
<organism evidence="13 14">
    <name type="scientific">Quillaja saponaria</name>
    <name type="common">Soap bark tree</name>
    <dbReference type="NCBI Taxonomy" id="32244"/>
    <lineage>
        <taxon>Eukaryota</taxon>
        <taxon>Viridiplantae</taxon>
        <taxon>Streptophyta</taxon>
        <taxon>Embryophyta</taxon>
        <taxon>Tracheophyta</taxon>
        <taxon>Spermatophyta</taxon>
        <taxon>Magnoliopsida</taxon>
        <taxon>eudicotyledons</taxon>
        <taxon>Gunneridae</taxon>
        <taxon>Pentapetalae</taxon>
        <taxon>rosids</taxon>
        <taxon>fabids</taxon>
        <taxon>Fabales</taxon>
        <taxon>Quillajaceae</taxon>
        <taxon>Quillaja</taxon>
    </lineage>
</organism>
<protein>
    <recommendedName>
        <fullName evidence="10">Purple acid phosphatase</fullName>
        <ecNumber evidence="10">3.1.3.2</ecNumber>
    </recommendedName>
</protein>
<keyword evidence="10 11" id="KW-0408">Iron</keyword>
<feature type="binding site" evidence="11">
    <location>
        <position position="254"/>
    </location>
    <ligand>
        <name>Fe cation</name>
        <dbReference type="ChEBI" id="CHEBI:24875"/>
        <label>1</label>
    </ligand>
</feature>
<dbReference type="GO" id="GO:0003993">
    <property type="term" value="F:acid phosphatase activity"/>
    <property type="evidence" value="ECO:0007669"/>
    <property type="project" value="UniProtKB-UniRule"/>
</dbReference>
<evidence type="ECO:0000256" key="8">
    <source>
        <dbReference type="ARBA" id="ARBA00022833"/>
    </source>
</evidence>
<keyword evidence="4" id="KW-0964">Secreted</keyword>
<keyword evidence="14" id="KW-1185">Reference proteome</keyword>
<dbReference type="EC" id="3.1.3.2" evidence="10"/>
<dbReference type="InterPro" id="IPR051558">
    <property type="entry name" value="Metallophosphoesterase_PAP"/>
</dbReference>
<keyword evidence="9" id="KW-0325">Glycoprotein</keyword>
<proteinExistence type="inferred from homology"/>
<evidence type="ECO:0000256" key="5">
    <source>
        <dbReference type="ARBA" id="ARBA00022723"/>
    </source>
</evidence>
<evidence type="ECO:0000256" key="7">
    <source>
        <dbReference type="ARBA" id="ARBA00022801"/>
    </source>
</evidence>
<dbReference type="InterPro" id="IPR004843">
    <property type="entry name" value="Calcineurin-like_PHP"/>
</dbReference>
<accession>A0AAD7KQ16</accession>
<dbReference type="SUPFAM" id="SSF56300">
    <property type="entry name" value="Metallo-dependent phosphatases"/>
    <property type="match status" value="1"/>
</dbReference>
<dbReference type="PANTHER" id="PTHR10161:SF34">
    <property type="entry name" value="PURPLE ACID PHOSPHATASE 4"/>
    <property type="match status" value="1"/>
</dbReference>
<evidence type="ECO:0000256" key="9">
    <source>
        <dbReference type="ARBA" id="ARBA00023180"/>
    </source>
</evidence>
<dbReference type="Pfam" id="PF00149">
    <property type="entry name" value="Metallophos"/>
    <property type="match status" value="1"/>
</dbReference>
<dbReference type="CDD" id="cd07378">
    <property type="entry name" value="MPP_ACP5"/>
    <property type="match status" value="1"/>
</dbReference>
<evidence type="ECO:0000256" key="11">
    <source>
        <dbReference type="PIRSR" id="PIRSR000898-1"/>
    </source>
</evidence>
<dbReference type="EMBL" id="JARAOO010000014">
    <property type="protein sequence ID" value="KAJ7942790.1"/>
    <property type="molecule type" value="Genomic_DNA"/>
</dbReference>
<evidence type="ECO:0000256" key="3">
    <source>
        <dbReference type="ARBA" id="ARBA00008723"/>
    </source>
</evidence>
<keyword evidence="7 10" id="KW-0378">Hydrolase</keyword>
<feature type="binding site" evidence="11">
    <location>
        <position position="52"/>
    </location>
    <ligand>
        <name>Fe cation</name>
        <dbReference type="ChEBI" id="CHEBI:24875"/>
        <label>1</label>
    </ligand>
</feature>
<evidence type="ECO:0000256" key="4">
    <source>
        <dbReference type="ARBA" id="ARBA00022525"/>
    </source>
</evidence>
<dbReference type="KEGG" id="qsa:O6P43_032415"/>
<dbReference type="GO" id="GO:0005576">
    <property type="term" value="C:extracellular region"/>
    <property type="evidence" value="ECO:0007669"/>
    <property type="project" value="UniProtKB-SubCell"/>
</dbReference>
<feature type="binding site" evidence="11">
    <location>
        <position position="217"/>
    </location>
    <ligand>
        <name>Fe cation</name>
        <dbReference type="ChEBI" id="CHEBI:24875"/>
        <label>2</label>
    </ligand>
</feature>
<feature type="binding site" evidence="11">
    <location>
        <position position="85"/>
    </location>
    <ligand>
        <name>Fe cation</name>
        <dbReference type="ChEBI" id="CHEBI:24875"/>
        <label>2</label>
    </ligand>
</feature>
<feature type="domain" description="Calcineurin-like phosphoesterase" evidence="12">
    <location>
        <begin position="47"/>
        <end position="255"/>
    </location>
</feature>
<evidence type="ECO:0000256" key="1">
    <source>
        <dbReference type="ARBA" id="ARBA00000032"/>
    </source>
</evidence>
<feature type="binding site" evidence="11">
    <location>
        <position position="88"/>
    </location>
    <ligand>
        <name>Fe cation</name>
        <dbReference type="ChEBI" id="CHEBI:24875"/>
        <label>1</label>
    </ligand>
</feature>
<evidence type="ECO:0000259" key="12">
    <source>
        <dbReference type="Pfam" id="PF00149"/>
    </source>
</evidence>
<comment type="subcellular location">
    <subcellularLocation>
        <location evidence="2">Secreted</location>
    </subcellularLocation>
</comment>
<evidence type="ECO:0000313" key="14">
    <source>
        <dbReference type="Proteomes" id="UP001163823"/>
    </source>
</evidence>
<gene>
    <name evidence="13" type="ORF">O6P43_032415</name>
</gene>
<dbReference type="PIRSF" id="PIRSF000898">
    <property type="entry name" value="Acid_Ptase_5"/>
    <property type="match status" value="1"/>
</dbReference>
<name>A0AAD7KQ16_QUISA</name>
<dbReference type="GO" id="GO:0046872">
    <property type="term" value="F:metal ion binding"/>
    <property type="evidence" value="ECO:0007669"/>
    <property type="project" value="UniProtKB-KW"/>
</dbReference>